<keyword evidence="1" id="KW-0472">Membrane</keyword>
<feature type="transmembrane region" description="Helical" evidence="1">
    <location>
        <begin position="80"/>
        <end position="101"/>
    </location>
</feature>
<keyword evidence="3" id="KW-1185">Reference proteome</keyword>
<gene>
    <name evidence="2" type="ORF">SAMN05444004_104177</name>
</gene>
<sequence length="143" mass="15900">MRRLHFYIMGLIALGYGVVGMAEYVMVSYGLQLGWLDKYPAEQIEWLASLPNWVHGVWGAHATLALVGALCLLAHLRPAVWMLFFAFGALLVLEIWAVVFASPSLLALTSSATMTWVVMALVTGLSLLIYLYARQERRTGEVL</sequence>
<dbReference type="OrthoDB" id="7658678at2"/>
<keyword evidence="1" id="KW-0812">Transmembrane</keyword>
<keyword evidence="1" id="KW-1133">Transmembrane helix</keyword>
<dbReference type="STRING" id="1244108.SAMN05444004_104177"/>
<evidence type="ECO:0000313" key="3">
    <source>
        <dbReference type="Proteomes" id="UP000198914"/>
    </source>
</evidence>
<organism evidence="2 3">
    <name type="scientific">Jannaschia faecimaris</name>
    <dbReference type="NCBI Taxonomy" id="1244108"/>
    <lineage>
        <taxon>Bacteria</taxon>
        <taxon>Pseudomonadati</taxon>
        <taxon>Pseudomonadota</taxon>
        <taxon>Alphaproteobacteria</taxon>
        <taxon>Rhodobacterales</taxon>
        <taxon>Roseobacteraceae</taxon>
        <taxon>Jannaschia</taxon>
    </lineage>
</organism>
<accession>A0A1H3NZK3</accession>
<name>A0A1H3NZK3_9RHOB</name>
<dbReference type="AlphaFoldDB" id="A0A1H3NZK3"/>
<reference evidence="3" key="1">
    <citation type="submission" date="2016-10" db="EMBL/GenBank/DDBJ databases">
        <authorList>
            <person name="Varghese N."/>
            <person name="Submissions S."/>
        </authorList>
    </citation>
    <scope>NUCLEOTIDE SEQUENCE [LARGE SCALE GENOMIC DNA]</scope>
    <source>
        <strain evidence="3">DSM 100420</strain>
    </source>
</reference>
<dbReference type="RefSeq" id="WP_092644180.1">
    <property type="nucleotide sequence ID" value="NZ_FNPX01000004.1"/>
</dbReference>
<dbReference type="EMBL" id="FNPX01000004">
    <property type="protein sequence ID" value="SDY94238.1"/>
    <property type="molecule type" value="Genomic_DNA"/>
</dbReference>
<feature type="transmembrane region" description="Helical" evidence="1">
    <location>
        <begin position="53"/>
        <end position="73"/>
    </location>
</feature>
<feature type="transmembrane region" description="Helical" evidence="1">
    <location>
        <begin position="7"/>
        <end position="33"/>
    </location>
</feature>
<proteinExistence type="predicted"/>
<protein>
    <submittedName>
        <fullName evidence="2">Uncharacterized protein</fullName>
    </submittedName>
</protein>
<feature type="transmembrane region" description="Helical" evidence="1">
    <location>
        <begin position="113"/>
        <end position="133"/>
    </location>
</feature>
<dbReference type="Proteomes" id="UP000198914">
    <property type="component" value="Unassembled WGS sequence"/>
</dbReference>
<evidence type="ECO:0000313" key="2">
    <source>
        <dbReference type="EMBL" id="SDY94238.1"/>
    </source>
</evidence>
<evidence type="ECO:0000256" key="1">
    <source>
        <dbReference type="SAM" id="Phobius"/>
    </source>
</evidence>